<dbReference type="InterPro" id="IPR006740">
    <property type="entry name" value="DUF604"/>
</dbReference>
<dbReference type="Proteomes" id="UP000636800">
    <property type="component" value="Unassembled WGS sequence"/>
</dbReference>
<keyword evidence="2" id="KW-1185">Reference proteome</keyword>
<protein>
    <submittedName>
        <fullName evidence="1">Uncharacterized protein</fullName>
    </submittedName>
</protein>
<organism evidence="1 2">
    <name type="scientific">Vanilla planifolia</name>
    <name type="common">Vanilla</name>
    <dbReference type="NCBI Taxonomy" id="51239"/>
    <lineage>
        <taxon>Eukaryota</taxon>
        <taxon>Viridiplantae</taxon>
        <taxon>Streptophyta</taxon>
        <taxon>Embryophyta</taxon>
        <taxon>Tracheophyta</taxon>
        <taxon>Spermatophyta</taxon>
        <taxon>Magnoliopsida</taxon>
        <taxon>Liliopsida</taxon>
        <taxon>Asparagales</taxon>
        <taxon>Orchidaceae</taxon>
        <taxon>Vanilloideae</taxon>
        <taxon>Vanilleae</taxon>
        <taxon>Vanilla</taxon>
    </lineage>
</organism>
<proteinExistence type="predicted"/>
<name>A0A835U8W9_VANPL</name>
<dbReference type="AlphaFoldDB" id="A0A835U8W9"/>
<dbReference type="OrthoDB" id="185373at2759"/>
<accession>A0A835U8W9</accession>
<sequence length="135" mass="15832">MSPREMERPARTFLNWYRRADYTAYAFNTRPVARNPCQKPFLYYLSSSSLDKSNRTTVTRYNRYKESRSPICRWKLADPSALVDEVVVYKKPDPSLWDRAPRRNCCRVLQSLKVGKKTMAVEVGVCREDEITEAL</sequence>
<reference evidence="1 2" key="1">
    <citation type="journal article" date="2020" name="Nat. Food">
        <title>A phased Vanilla planifolia genome enables genetic improvement of flavour and production.</title>
        <authorList>
            <person name="Hasing T."/>
            <person name="Tang H."/>
            <person name="Brym M."/>
            <person name="Khazi F."/>
            <person name="Huang T."/>
            <person name="Chambers A.H."/>
        </authorList>
    </citation>
    <scope>NUCLEOTIDE SEQUENCE [LARGE SCALE GENOMIC DNA]</scope>
    <source>
        <tissue evidence="1">Leaf</tissue>
    </source>
</reference>
<dbReference type="EMBL" id="JADCNL010000110">
    <property type="protein sequence ID" value="KAG0450506.1"/>
    <property type="molecule type" value="Genomic_DNA"/>
</dbReference>
<evidence type="ECO:0000313" key="2">
    <source>
        <dbReference type="Proteomes" id="UP000636800"/>
    </source>
</evidence>
<dbReference type="Pfam" id="PF04646">
    <property type="entry name" value="DUF604"/>
    <property type="match status" value="1"/>
</dbReference>
<gene>
    <name evidence="1" type="ORF">HPP92_026874</name>
</gene>
<evidence type="ECO:0000313" key="1">
    <source>
        <dbReference type="EMBL" id="KAG0450506.1"/>
    </source>
</evidence>
<dbReference type="PANTHER" id="PTHR10811">
    <property type="entry name" value="FRINGE-RELATED"/>
    <property type="match status" value="1"/>
</dbReference>
<comment type="caution">
    <text evidence="1">The sequence shown here is derived from an EMBL/GenBank/DDBJ whole genome shotgun (WGS) entry which is preliminary data.</text>
</comment>